<sequence>MLVKAGLLIDGTGNEPQADACFAVEKGRIIAIGRIRDFSSEQVANAVDYSGFTVLPGLIDTHVHLFLEGIFDLKERSLRWKDEKDITLIRAVKNIARTIQHGVTTIRDLGGPHNINTVLKQAVRRSVISGPRVLTCNRAISITGGHFHYAGGREADGAEEMVKAVREQARAGADCIKVMMTGCVDFNRQDAGTVELSRIEAEMLFKEASKLGKPVAVHANGIEGVRQALACGATTVEHGALLKEETVEEIVRSSAYWIPTLIPFQRMLDYSEEYNTKSLPYDGIHTVYARHREMVGRAAKMGARIVAGTDAGALGVEHGDLWWEISLLIECGLSAGAAIHAATGLAAQAIGIADEVGTLEVGKRADFIVVNGNPLQEIKNLNKINKVYKDGHLVYQ</sequence>
<dbReference type="InterPro" id="IPR057744">
    <property type="entry name" value="OTAase-like"/>
</dbReference>
<proteinExistence type="predicted"/>
<evidence type="ECO:0000313" key="3">
    <source>
        <dbReference type="Proteomes" id="UP000276437"/>
    </source>
</evidence>
<dbReference type="Pfam" id="PF01979">
    <property type="entry name" value="Amidohydro_1"/>
    <property type="match status" value="1"/>
</dbReference>
<dbReference type="PANTHER" id="PTHR43135:SF3">
    <property type="entry name" value="ALPHA-D-RIBOSE 1-METHYLPHOSPHONATE 5-TRIPHOSPHATE DIPHOSPHATASE"/>
    <property type="match status" value="1"/>
</dbReference>
<dbReference type="SUPFAM" id="SSF51556">
    <property type="entry name" value="Metallo-dependent hydrolases"/>
    <property type="match status" value="1"/>
</dbReference>
<dbReference type="CDD" id="cd01299">
    <property type="entry name" value="Met_dep_hydrolase_A"/>
    <property type="match status" value="1"/>
</dbReference>
<dbReference type="OrthoDB" id="9797498at2"/>
<gene>
    <name evidence="2" type="ORF">MAMMFC1_00355</name>
</gene>
<name>A0A348AF74_9FIRM</name>
<dbReference type="Gene3D" id="3.20.20.140">
    <property type="entry name" value="Metal-dependent hydrolases"/>
    <property type="match status" value="1"/>
</dbReference>
<evidence type="ECO:0000313" key="2">
    <source>
        <dbReference type="EMBL" id="BBB89722.1"/>
    </source>
</evidence>
<evidence type="ECO:0000259" key="1">
    <source>
        <dbReference type="Pfam" id="PF01979"/>
    </source>
</evidence>
<dbReference type="GO" id="GO:0016810">
    <property type="term" value="F:hydrolase activity, acting on carbon-nitrogen (but not peptide) bonds"/>
    <property type="evidence" value="ECO:0007669"/>
    <property type="project" value="InterPro"/>
</dbReference>
<dbReference type="InterPro" id="IPR011059">
    <property type="entry name" value="Metal-dep_hydrolase_composite"/>
</dbReference>
<dbReference type="Proteomes" id="UP000276437">
    <property type="component" value="Chromosome"/>
</dbReference>
<dbReference type="KEGG" id="mana:MAMMFC1_00355"/>
<dbReference type="RefSeq" id="WP_126305948.1">
    <property type="nucleotide sequence ID" value="NZ_AP018449.1"/>
</dbReference>
<dbReference type="EMBL" id="AP018449">
    <property type="protein sequence ID" value="BBB89722.1"/>
    <property type="molecule type" value="Genomic_DNA"/>
</dbReference>
<dbReference type="PANTHER" id="PTHR43135">
    <property type="entry name" value="ALPHA-D-RIBOSE 1-METHYLPHOSPHONATE 5-TRIPHOSPHATE DIPHOSPHATASE"/>
    <property type="match status" value="1"/>
</dbReference>
<dbReference type="Gene3D" id="2.30.40.10">
    <property type="entry name" value="Urease, subunit C, domain 1"/>
    <property type="match status" value="1"/>
</dbReference>
<dbReference type="SUPFAM" id="SSF51338">
    <property type="entry name" value="Composite domain of metallo-dependent hydrolases"/>
    <property type="match status" value="1"/>
</dbReference>
<organism evidence="2 3">
    <name type="scientific">Methylomusa anaerophila</name>
    <dbReference type="NCBI Taxonomy" id="1930071"/>
    <lineage>
        <taxon>Bacteria</taxon>
        <taxon>Bacillati</taxon>
        <taxon>Bacillota</taxon>
        <taxon>Negativicutes</taxon>
        <taxon>Selenomonadales</taxon>
        <taxon>Sporomusaceae</taxon>
        <taxon>Methylomusa</taxon>
    </lineage>
</organism>
<dbReference type="InterPro" id="IPR051781">
    <property type="entry name" value="Metallo-dep_Hydrolase"/>
</dbReference>
<protein>
    <submittedName>
        <fullName evidence="2">Imidazolonepropionase</fullName>
    </submittedName>
</protein>
<accession>A0A348AF74</accession>
<keyword evidence="3" id="KW-1185">Reference proteome</keyword>
<dbReference type="AlphaFoldDB" id="A0A348AF74"/>
<dbReference type="InterPro" id="IPR032466">
    <property type="entry name" value="Metal_Hydrolase"/>
</dbReference>
<reference evidence="2 3" key="1">
    <citation type="journal article" date="2018" name="Int. J. Syst. Evol. Microbiol.">
        <title>Methylomusa anaerophila gen. nov., sp. nov., an anaerobic methanol-utilizing bacterium isolated from a microbial fuel cell.</title>
        <authorList>
            <person name="Amano N."/>
            <person name="Yamamuro A."/>
            <person name="Miyahara M."/>
            <person name="Kouzuma A."/>
            <person name="Abe T."/>
            <person name="Watanabe K."/>
        </authorList>
    </citation>
    <scope>NUCLEOTIDE SEQUENCE [LARGE SCALE GENOMIC DNA]</scope>
    <source>
        <strain evidence="2 3">MMFC1</strain>
    </source>
</reference>
<feature type="domain" description="Amidohydrolase-related" evidence="1">
    <location>
        <begin position="53"/>
        <end position="394"/>
    </location>
</feature>
<dbReference type="InterPro" id="IPR006680">
    <property type="entry name" value="Amidohydro-rel"/>
</dbReference>